<feature type="chain" id="PRO_5032854499" evidence="1">
    <location>
        <begin position="20"/>
        <end position="454"/>
    </location>
</feature>
<dbReference type="Proteomes" id="UP000617340">
    <property type="component" value="Unassembled WGS sequence"/>
</dbReference>
<evidence type="ECO:0000313" key="2">
    <source>
        <dbReference type="EMBL" id="KAF7413901.1"/>
    </source>
</evidence>
<reference evidence="2" key="1">
    <citation type="journal article" date="2020" name="G3 (Bethesda)">
        <title>High-Quality Assemblies for Three Invasive Social Wasps from the &lt;i&gt;Vespula&lt;/i&gt; Genus.</title>
        <authorList>
            <person name="Harrop T.W.R."/>
            <person name="Guhlin J."/>
            <person name="McLaughlin G.M."/>
            <person name="Permina E."/>
            <person name="Stockwell P."/>
            <person name="Gilligan J."/>
            <person name="Le Lec M.F."/>
            <person name="Gruber M.A.M."/>
            <person name="Quinn O."/>
            <person name="Lovegrove M."/>
            <person name="Duncan E.J."/>
            <person name="Remnant E.J."/>
            <person name="Van Eeckhoven J."/>
            <person name="Graham B."/>
            <person name="Knapp R.A."/>
            <person name="Langford K.W."/>
            <person name="Kronenberg Z."/>
            <person name="Press M.O."/>
            <person name="Eacker S.M."/>
            <person name="Wilson-Rankin E.E."/>
            <person name="Purcell J."/>
            <person name="Lester P.J."/>
            <person name="Dearden P.K."/>
        </authorList>
    </citation>
    <scope>NUCLEOTIDE SEQUENCE</scope>
    <source>
        <strain evidence="2">Linc-1</strain>
    </source>
</reference>
<protein>
    <submittedName>
        <fullName evidence="2">Uncharacterized protein</fullName>
    </submittedName>
</protein>
<proteinExistence type="predicted"/>
<gene>
    <name evidence="2" type="ORF">HZH68_002390</name>
</gene>
<sequence>MKTQFGILISIVKLCLTIADIVVQPEYTRPYAQYQPVQRQFLLMPHQYRTSEFSYGQSGFTPIYMNGPQVSNPLVGSSQDNYVLARYSYPKQLHAVKIGGHSVVHPSYLIGKHTIPSIVHRRFKKSVDNEIENDSGKTGESIAVQSDSSLNDQTMSNFDEFPNANIKKIEDKTNQANQIHKESTTSGTLFNLNAEKLNPVHQISPNVQENHNLENPQESLIKLNLPNIQNIVTDNESSKLENLMDKPNLRNFPDPRPFTAVLTTMSKPTQSNFQKEKLKQNEERDAIIGSAQTKNSDLLIKDHFQQTYPTWSSISNYYQSPLYSNLVFPATEYQPGVYMVSNIMDGCNNEPVKTNVDQQSWSQQQIYQDGTNQATGTISNNGYTQLPRLRTGNVLGDVYVVVENNSIGQRSLILKIPSESHYPSSNRGIQAGLPLTPRLETGTPTIHRIVYTRR</sequence>
<comment type="caution">
    <text evidence="2">The sequence shown here is derived from an EMBL/GenBank/DDBJ whole genome shotgun (WGS) entry which is preliminary data.</text>
</comment>
<evidence type="ECO:0000313" key="3">
    <source>
        <dbReference type="Proteomes" id="UP000617340"/>
    </source>
</evidence>
<feature type="signal peptide" evidence="1">
    <location>
        <begin position="1"/>
        <end position="19"/>
    </location>
</feature>
<name>A0A834NM76_VESGE</name>
<dbReference type="AlphaFoldDB" id="A0A834NM76"/>
<accession>A0A834NM76</accession>
<keyword evidence="1" id="KW-0732">Signal</keyword>
<keyword evidence="3" id="KW-1185">Reference proteome</keyword>
<evidence type="ECO:0000256" key="1">
    <source>
        <dbReference type="SAM" id="SignalP"/>
    </source>
</evidence>
<dbReference type="EMBL" id="JACSDZ010000002">
    <property type="protein sequence ID" value="KAF7413901.1"/>
    <property type="molecule type" value="Genomic_DNA"/>
</dbReference>
<organism evidence="2 3">
    <name type="scientific">Vespula germanica</name>
    <name type="common">German yellow jacket</name>
    <name type="synonym">Paravespula germanica</name>
    <dbReference type="NCBI Taxonomy" id="30212"/>
    <lineage>
        <taxon>Eukaryota</taxon>
        <taxon>Metazoa</taxon>
        <taxon>Ecdysozoa</taxon>
        <taxon>Arthropoda</taxon>
        <taxon>Hexapoda</taxon>
        <taxon>Insecta</taxon>
        <taxon>Pterygota</taxon>
        <taxon>Neoptera</taxon>
        <taxon>Endopterygota</taxon>
        <taxon>Hymenoptera</taxon>
        <taxon>Apocrita</taxon>
        <taxon>Aculeata</taxon>
        <taxon>Vespoidea</taxon>
        <taxon>Vespidae</taxon>
        <taxon>Vespinae</taxon>
        <taxon>Vespula</taxon>
    </lineage>
</organism>